<reference evidence="6" key="1">
    <citation type="submission" date="2018-05" db="EMBL/GenBank/DDBJ databases">
        <authorList>
            <person name="Lanie J.A."/>
            <person name="Ng W.-L."/>
            <person name="Kazmierczak K.M."/>
            <person name="Andrzejewski T.M."/>
            <person name="Davidsen T.M."/>
            <person name="Wayne K.J."/>
            <person name="Tettelin H."/>
            <person name="Glass J.I."/>
            <person name="Rusch D."/>
            <person name="Podicherti R."/>
            <person name="Tsui H.-C.T."/>
            <person name="Winkler M.E."/>
        </authorList>
    </citation>
    <scope>NUCLEOTIDE SEQUENCE</scope>
</reference>
<protein>
    <recommendedName>
        <fullName evidence="7">Gamma-glutamyltransferase</fullName>
    </recommendedName>
</protein>
<dbReference type="GO" id="GO:0036374">
    <property type="term" value="F:glutathione hydrolase activity"/>
    <property type="evidence" value="ECO:0007669"/>
    <property type="project" value="InterPro"/>
</dbReference>
<gene>
    <name evidence="6" type="ORF">METZ01_LOCUS14647</name>
</gene>
<dbReference type="PANTHER" id="PTHR43199">
    <property type="entry name" value="GLUTATHIONE HYDROLASE"/>
    <property type="match status" value="1"/>
</dbReference>
<accession>A0A381P845</accession>
<dbReference type="AlphaFoldDB" id="A0A381P845"/>
<keyword evidence="3" id="KW-0865">Zymogen</keyword>
<sequence length="566" mass="60344">MLSIRWRTVLFAFVATLAIAPSTISTQQVESIRSQAGMVSSQQWIASQVGADVLSSGGNAVDAAIATGFALAVTHPTAGNIGGGGFMVIRFPNGQSTAIDFREKAPLASHPEMWLDESGQYSSEVHHRSYKAVGVPGTVAGFDKANRLYGVAAWADLVQPAIDLAGEGFELSESLAGSIARFASRSSYEATVSAFTKGGAPYQVGESWSQPDLARSLERIRDDRRDGFYQGETASLIAAEMRRGGGLITLEDLSRYQARERATIQGTYRGYDVISMPPPSSGGVAIVTMLNILEAYDLPGMGHNSAEYIHHLAEAMRRAYRDRAQFLADADFSDVPVQRLTSKEHATWLRRNIDSEHASVSHPTDVEMPPESPETTHYSVVDADGMAVSVTYTLESGYGSGIVVPGAGFLLNNEMGDFNAGPGLTNESGLIGTAANLARPQQRMLSSMSPSIVARDGALVAVIGTPGGRTIINTTLQLILNMVDFGMSITEAVAAPRIHHQWLPDRIRVESNGISAQMQSQLEQMGHIVQVGGRQGSANSIGVDLTTGERIGAPDPRSPDSGARGH</sequence>
<dbReference type="SUPFAM" id="SSF56235">
    <property type="entry name" value="N-terminal nucleophile aminohydrolases (Ntn hydrolases)"/>
    <property type="match status" value="1"/>
</dbReference>
<dbReference type="InterPro" id="IPR029055">
    <property type="entry name" value="Ntn_hydrolases_N"/>
</dbReference>
<evidence type="ECO:0000256" key="2">
    <source>
        <dbReference type="ARBA" id="ARBA00022801"/>
    </source>
</evidence>
<evidence type="ECO:0000256" key="5">
    <source>
        <dbReference type="SAM" id="MobiDB-lite"/>
    </source>
</evidence>
<dbReference type="EMBL" id="UINC01000827">
    <property type="protein sequence ID" value="SUZ61793.1"/>
    <property type="molecule type" value="Genomic_DNA"/>
</dbReference>
<keyword evidence="4" id="KW-0012">Acyltransferase</keyword>
<organism evidence="6">
    <name type="scientific">marine metagenome</name>
    <dbReference type="NCBI Taxonomy" id="408172"/>
    <lineage>
        <taxon>unclassified sequences</taxon>
        <taxon>metagenomes</taxon>
        <taxon>ecological metagenomes</taxon>
    </lineage>
</organism>
<dbReference type="Gene3D" id="1.10.246.130">
    <property type="match status" value="1"/>
</dbReference>
<feature type="region of interest" description="Disordered" evidence="5">
    <location>
        <begin position="545"/>
        <end position="566"/>
    </location>
</feature>
<dbReference type="InterPro" id="IPR043138">
    <property type="entry name" value="GGT_lsub"/>
</dbReference>
<keyword evidence="1" id="KW-0808">Transferase</keyword>
<evidence type="ECO:0000313" key="6">
    <source>
        <dbReference type="EMBL" id="SUZ61793.1"/>
    </source>
</evidence>
<evidence type="ECO:0000256" key="3">
    <source>
        <dbReference type="ARBA" id="ARBA00023145"/>
    </source>
</evidence>
<dbReference type="Pfam" id="PF01019">
    <property type="entry name" value="G_glu_transpept"/>
    <property type="match status" value="1"/>
</dbReference>
<dbReference type="GO" id="GO:0006751">
    <property type="term" value="P:glutathione catabolic process"/>
    <property type="evidence" value="ECO:0007669"/>
    <property type="project" value="InterPro"/>
</dbReference>
<proteinExistence type="predicted"/>
<evidence type="ECO:0000256" key="4">
    <source>
        <dbReference type="ARBA" id="ARBA00023315"/>
    </source>
</evidence>
<dbReference type="PANTHER" id="PTHR43199:SF1">
    <property type="entry name" value="GLUTATHIONE HYDROLASE PROENZYME"/>
    <property type="match status" value="1"/>
</dbReference>
<dbReference type="GO" id="GO:0016746">
    <property type="term" value="F:acyltransferase activity"/>
    <property type="evidence" value="ECO:0007669"/>
    <property type="project" value="UniProtKB-KW"/>
</dbReference>
<dbReference type="PRINTS" id="PR01210">
    <property type="entry name" value="GGTRANSPTASE"/>
</dbReference>
<dbReference type="InterPro" id="IPR051792">
    <property type="entry name" value="GGT_bact"/>
</dbReference>
<evidence type="ECO:0008006" key="7">
    <source>
        <dbReference type="Google" id="ProtNLM"/>
    </source>
</evidence>
<dbReference type="InterPro" id="IPR000101">
    <property type="entry name" value="GGT_peptidase"/>
</dbReference>
<name>A0A381P845_9ZZZZ</name>
<evidence type="ECO:0000256" key="1">
    <source>
        <dbReference type="ARBA" id="ARBA00022679"/>
    </source>
</evidence>
<dbReference type="InterPro" id="IPR043137">
    <property type="entry name" value="GGT_ssub_C"/>
</dbReference>
<dbReference type="NCBIfam" id="TIGR00066">
    <property type="entry name" value="g_glut_trans"/>
    <property type="match status" value="1"/>
</dbReference>
<dbReference type="Gene3D" id="3.60.20.40">
    <property type="match status" value="1"/>
</dbReference>
<feature type="region of interest" description="Disordered" evidence="5">
    <location>
        <begin position="356"/>
        <end position="376"/>
    </location>
</feature>
<keyword evidence="2" id="KW-0378">Hydrolase</keyword>